<comment type="caution">
    <text evidence="1">The sequence shown here is derived from an EMBL/GenBank/DDBJ whole genome shotgun (WGS) entry which is preliminary data.</text>
</comment>
<dbReference type="OrthoDB" id="4154526at2759"/>
<organism evidence="1 2">
    <name type="scientific">Capronia epimyces CBS 606.96</name>
    <dbReference type="NCBI Taxonomy" id="1182542"/>
    <lineage>
        <taxon>Eukaryota</taxon>
        <taxon>Fungi</taxon>
        <taxon>Dikarya</taxon>
        <taxon>Ascomycota</taxon>
        <taxon>Pezizomycotina</taxon>
        <taxon>Eurotiomycetes</taxon>
        <taxon>Chaetothyriomycetidae</taxon>
        <taxon>Chaetothyriales</taxon>
        <taxon>Herpotrichiellaceae</taxon>
        <taxon>Capronia</taxon>
    </lineage>
</organism>
<dbReference type="RefSeq" id="XP_007729470.1">
    <property type="nucleotide sequence ID" value="XM_007731280.1"/>
</dbReference>
<dbReference type="HOGENOM" id="CLU_084518_0_0_1"/>
<dbReference type="AlphaFoldDB" id="W9YSE3"/>
<evidence type="ECO:0000313" key="1">
    <source>
        <dbReference type="EMBL" id="EXJ92580.1"/>
    </source>
</evidence>
<dbReference type="EMBL" id="AMGY01000001">
    <property type="protein sequence ID" value="EXJ92580.1"/>
    <property type="molecule type" value="Genomic_DNA"/>
</dbReference>
<dbReference type="GeneID" id="19165270"/>
<evidence type="ECO:0000313" key="2">
    <source>
        <dbReference type="Proteomes" id="UP000019478"/>
    </source>
</evidence>
<protein>
    <submittedName>
        <fullName evidence="1">Uncharacterized protein</fullName>
    </submittedName>
</protein>
<dbReference type="STRING" id="1182542.W9YSE3"/>
<gene>
    <name evidence="1" type="ORF">A1O3_01132</name>
</gene>
<sequence length="225" mass="24444">MEQPNLGSRIRHSTWFTRRKASLPRPVRQAHAGVDTAVGERTFGKAYVNCALRGNNSKWGKLRDKDAAVLQLLIDPRQQDGFKLRELVLELSFAEADPSLVPAPTTIATATAPTTTTVAATVSATPNAEPSLVILEPPSPKNLKGKTTIQHSAHELLVQPQVGAGGISIGGMGLKTTKDKDVERSWRFKSHWANNELGLYTTAQWMWKAVAENPDIEDVGGCSPE</sequence>
<proteinExistence type="predicted"/>
<keyword evidence="2" id="KW-1185">Reference proteome</keyword>
<dbReference type="Proteomes" id="UP000019478">
    <property type="component" value="Unassembled WGS sequence"/>
</dbReference>
<accession>W9YSE3</accession>
<dbReference type="eggNOG" id="ENOG502SJ4R">
    <property type="taxonomic scope" value="Eukaryota"/>
</dbReference>
<name>W9YSE3_9EURO</name>
<reference evidence="1 2" key="1">
    <citation type="submission" date="2013-03" db="EMBL/GenBank/DDBJ databases">
        <title>The Genome Sequence of Capronia epimyces CBS 606.96.</title>
        <authorList>
            <consortium name="The Broad Institute Genomics Platform"/>
            <person name="Cuomo C."/>
            <person name="de Hoog S."/>
            <person name="Gorbushina A."/>
            <person name="Walker B."/>
            <person name="Young S.K."/>
            <person name="Zeng Q."/>
            <person name="Gargeya S."/>
            <person name="Fitzgerald M."/>
            <person name="Haas B."/>
            <person name="Abouelleil A."/>
            <person name="Allen A.W."/>
            <person name="Alvarado L."/>
            <person name="Arachchi H.M."/>
            <person name="Berlin A.M."/>
            <person name="Chapman S.B."/>
            <person name="Gainer-Dewar J."/>
            <person name="Goldberg J."/>
            <person name="Griggs A."/>
            <person name="Gujja S."/>
            <person name="Hansen M."/>
            <person name="Howarth C."/>
            <person name="Imamovic A."/>
            <person name="Ireland A."/>
            <person name="Larimer J."/>
            <person name="McCowan C."/>
            <person name="Murphy C."/>
            <person name="Pearson M."/>
            <person name="Poon T.W."/>
            <person name="Priest M."/>
            <person name="Roberts A."/>
            <person name="Saif S."/>
            <person name="Shea T."/>
            <person name="Sisk P."/>
            <person name="Sykes S."/>
            <person name="Wortman J."/>
            <person name="Nusbaum C."/>
            <person name="Birren B."/>
        </authorList>
    </citation>
    <scope>NUCLEOTIDE SEQUENCE [LARGE SCALE GENOMIC DNA]</scope>
    <source>
        <strain evidence="1 2">CBS 606.96</strain>
    </source>
</reference>